<organism evidence="1 2">
    <name type="scientific">Stylonychia lemnae</name>
    <name type="common">Ciliate</name>
    <dbReference type="NCBI Taxonomy" id="5949"/>
    <lineage>
        <taxon>Eukaryota</taxon>
        <taxon>Sar</taxon>
        <taxon>Alveolata</taxon>
        <taxon>Ciliophora</taxon>
        <taxon>Intramacronucleata</taxon>
        <taxon>Spirotrichea</taxon>
        <taxon>Stichotrichia</taxon>
        <taxon>Sporadotrichida</taxon>
        <taxon>Oxytrichidae</taxon>
        <taxon>Stylonychinae</taxon>
        <taxon>Stylonychia</taxon>
    </lineage>
</organism>
<dbReference type="EMBL" id="CCKQ01016752">
    <property type="protein sequence ID" value="CDW88624.1"/>
    <property type="molecule type" value="Genomic_DNA"/>
</dbReference>
<protein>
    <submittedName>
        <fullName evidence="1">Uncharacterized protein</fullName>
    </submittedName>
</protein>
<dbReference type="Proteomes" id="UP000039865">
    <property type="component" value="Unassembled WGS sequence"/>
</dbReference>
<sequence>MEELNSDPMITAQANDAYLNQSQTEYSCKVDETNGQSPACLIANDNAVDKEMPQVLIILLSNISFISLNLSLYQLNYDLLTYGSCFISGNEQSIKVEIKAIKVHKKKRYYQGKYPSIKALIMLDKKNEMNMNHTSEQSDKYFPQATHKIEAATPIKILQKITTPATRFAIEVIPQQNIHKAYKVEEIIIDFLSPNLITILEEKKELNPNTMYRVDKLQQPRLLNPHSFRAFDATFAEAAKSK</sequence>
<evidence type="ECO:0000313" key="2">
    <source>
        <dbReference type="Proteomes" id="UP000039865"/>
    </source>
</evidence>
<reference evidence="1 2" key="1">
    <citation type="submission" date="2014-06" db="EMBL/GenBank/DDBJ databases">
        <authorList>
            <person name="Swart Estienne"/>
        </authorList>
    </citation>
    <scope>NUCLEOTIDE SEQUENCE [LARGE SCALE GENOMIC DNA]</scope>
    <source>
        <strain evidence="1 2">130c</strain>
    </source>
</reference>
<proteinExistence type="predicted"/>
<dbReference type="InParanoid" id="A0A078B2A9"/>
<accession>A0A078B2A9</accession>
<dbReference type="AlphaFoldDB" id="A0A078B2A9"/>
<name>A0A078B2A9_STYLE</name>
<gene>
    <name evidence="1" type="primary">Contig19199.g929</name>
    <name evidence="1" type="ORF">STYLEM_17746</name>
</gene>
<evidence type="ECO:0000313" key="1">
    <source>
        <dbReference type="EMBL" id="CDW88624.1"/>
    </source>
</evidence>
<keyword evidence="2" id="KW-1185">Reference proteome</keyword>